<dbReference type="PROSITE" id="PS50994">
    <property type="entry name" value="INTEGRASE"/>
    <property type="match status" value="1"/>
</dbReference>
<name>A0A388KEV8_CHABU</name>
<dbReference type="Gene3D" id="1.10.340.70">
    <property type="match status" value="1"/>
</dbReference>
<sequence length="488" mass="55559">MVVPHPFMRYDWVKTTHKEIAAHFAVRITESAIDKNKWYWSNIRDDVKYIVANCQVCAADKAPIQPPRSIVPTVVERPFQRVRMDTTDIVVPPHPNSCDHPVLLVFVDHFSKWIEAYPCRTWQATEIARYVNRFLGMHQDTEEILTDNGAEFRGEVLRNLVLHDVAIQNTAPHMSHSNGLVENANRVIKTALRRNIAARDPRPWLDIVDHILAVHRGTPHESTRLSPFQLRTNSVACISIPSLPNETTLNRRPTRATARDKAKRHLELMERSLPRLARKRQKMTELAQGRQVWSYEARNGNAGPRPQYKLGDVARVRKCARQGKLAPRFFGRYRVIELCPNGVDTVRLAPEVSDSRSARPITRHVHPTTEQLAAIREEEEEEESTERDEGEDEREESGESDKVFGEEDETPEEGSYSEHSEGEPSEEEEEDDEGEEGHEEESAGSEWEAMPEEALRTGTEAEDPEAARKREEIAAGKTELELASAASL</sequence>
<evidence type="ECO:0000259" key="2">
    <source>
        <dbReference type="PROSITE" id="PS50994"/>
    </source>
</evidence>
<dbReference type="GO" id="GO:0015074">
    <property type="term" value="P:DNA integration"/>
    <property type="evidence" value="ECO:0007669"/>
    <property type="project" value="InterPro"/>
</dbReference>
<evidence type="ECO:0000313" key="3">
    <source>
        <dbReference type="EMBL" id="GBG68536.1"/>
    </source>
</evidence>
<evidence type="ECO:0000256" key="1">
    <source>
        <dbReference type="SAM" id="MobiDB-lite"/>
    </source>
</evidence>
<dbReference type="PANTHER" id="PTHR37984:SF5">
    <property type="entry name" value="PROTEIN NYNRIN-LIKE"/>
    <property type="match status" value="1"/>
</dbReference>
<dbReference type="EMBL" id="BFEA01000101">
    <property type="protein sequence ID" value="GBG68536.1"/>
    <property type="molecule type" value="Genomic_DNA"/>
</dbReference>
<dbReference type="InterPro" id="IPR001584">
    <property type="entry name" value="Integrase_cat-core"/>
</dbReference>
<dbReference type="Pfam" id="PF17921">
    <property type="entry name" value="Integrase_H2C2"/>
    <property type="match status" value="1"/>
</dbReference>
<comment type="caution">
    <text evidence="3">The sequence shown here is derived from an EMBL/GenBank/DDBJ whole genome shotgun (WGS) entry which is preliminary data.</text>
</comment>
<dbReference type="PANTHER" id="PTHR37984">
    <property type="entry name" value="PROTEIN CBG26694"/>
    <property type="match status" value="1"/>
</dbReference>
<feature type="compositionally biased region" description="Acidic residues" evidence="1">
    <location>
        <begin position="377"/>
        <end position="396"/>
    </location>
</feature>
<organism evidence="3 4">
    <name type="scientific">Chara braunii</name>
    <name type="common">Braun's stonewort</name>
    <dbReference type="NCBI Taxonomy" id="69332"/>
    <lineage>
        <taxon>Eukaryota</taxon>
        <taxon>Viridiplantae</taxon>
        <taxon>Streptophyta</taxon>
        <taxon>Charophyceae</taxon>
        <taxon>Charales</taxon>
        <taxon>Characeae</taxon>
        <taxon>Chara</taxon>
    </lineage>
</organism>
<feature type="region of interest" description="Disordered" evidence="1">
    <location>
        <begin position="353"/>
        <end position="488"/>
    </location>
</feature>
<dbReference type="OMA" id="KRECHEN"/>
<feature type="compositionally biased region" description="Acidic residues" evidence="1">
    <location>
        <begin position="423"/>
        <end position="443"/>
    </location>
</feature>
<evidence type="ECO:0000313" key="4">
    <source>
        <dbReference type="Proteomes" id="UP000265515"/>
    </source>
</evidence>
<dbReference type="InterPro" id="IPR041588">
    <property type="entry name" value="Integrase_H2C2"/>
</dbReference>
<reference evidence="3 4" key="1">
    <citation type="journal article" date="2018" name="Cell">
        <title>The Chara Genome: Secondary Complexity and Implications for Plant Terrestrialization.</title>
        <authorList>
            <person name="Nishiyama T."/>
            <person name="Sakayama H."/>
            <person name="Vries J.D."/>
            <person name="Buschmann H."/>
            <person name="Saint-Marcoux D."/>
            <person name="Ullrich K.K."/>
            <person name="Haas F.B."/>
            <person name="Vanderstraeten L."/>
            <person name="Becker D."/>
            <person name="Lang D."/>
            <person name="Vosolsobe S."/>
            <person name="Rombauts S."/>
            <person name="Wilhelmsson P.K.I."/>
            <person name="Janitza P."/>
            <person name="Kern R."/>
            <person name="Heyl A."/>
            <person name="Rumpler F."/>
            <person name="Villalobos L.I.A.C."/>
            <person name="Clay J.M."/>
            <person name="Skokan R."/>
            <person name="Toyoda A."/>
            <person name="Suzuki Y."/>
            <person name="Kagoshima H."/>
            <person name="Schijlen E."/>
            <person name="Tajeshwar N."/>
            <person name="Catarino B."/>
            <person name="Hetherington A.J."/>
            <person name="Saltykova A."/>
            <person name="Bonnot C."/>
            <person name="Breuninger H."/>
            <person name="Symeonidi A."/>
            <person name="Radhakrishnan G.V."/>
            <person name="Van Nieuwerburgh F."/>
            <person name="Deforce D."/>
            <person name="Chang C."/>
            <person name="Karol K.G."/>
            <person name="Hedrich R."/>
            <person name="Ulvskov P."/>
            <person name="Glockner G."/>
            <person name="Delwiche C.F."/>
            <person name="Petrasek J."/>
            <person name="Van de Peer Y."/>
            <person name="Friml J."/>
            <person name="Beilby M."/>
            <person name="Dolan L."/>
            <person name="Kohara Y."/>
            <person name="Sugano S."/>
            <person name="Fujiyama A."/>
            <person name="Delaux P.-M."/>
            <person name="Quint M."/>
            <person name="TheiBen G."/>
            <person name="Hagemann M."/>
            <person name="Harholt J."/>
            <person name="Dunand C."/>
            <person name="Zachgo S."/>
            <person name="Langdale J."/>
            <person name="Maumus F."/>
            <person name="Straeten D.V.D."/>
            <person name="Gould S.B."/>
            <person name="Rensing S.A."/>
        </authorList>
    </citation>
    <scope>NUCLEOTIDE SEQUENCE [LARGE SCALE GENOMIC DNA]</scope>
    <source>
        <strain evidence="3 4">S276</strain>
    </source>
</reference>
<dbReference type="Proteomes" id="UP000265515">
    <property type="component" value="Unassembled WGS sequence"/>
</dbReference>
<dbReference type="OrthoDB" id="1300861at2759"/>
<dbReference type="InterPro" id="IPR050951">
    <property type="entry name" value="Retrovirus_Pol_polyprotein"/>
</dbReference>
<dbReference type="AlphaFoldDB" id="A0A388KEV8"/>
<dbReference type="GO" id="GO:0003676">
    <property type="term" value="F:nucleic acid binding"/>
    <property type="evidence" value="ECO:0007669"/>
    <property type="project" value="InterPro"/>
</dbReference>
<feature type="domain" description="Integrase catalytic" evidence="2">
    <location>
        <begin position="74"/>
        <end position="235"/>
    </location>
</feature>
<dbReference type="InterPro" id="IPR012337">
    <property type="entry name" value="RNaseH-like_sf"/>
</dbReference>
<dbReference type="InterPro" id="IPR036397">
    <property type="entry name" value="RNaseH_sf"/>
</dbReference>
<dbReference type="SUPFAM" id="SSF53098">
    <property type="entry name" value="Ribonuclease H-like"/>
    <property type="match status" value="1"/>
</dbReference>
<accession>A0A388KEV8</accession>
<feature type="compositionally biased region" description="Basic and acidic residues" evidence="1">
    <location>
        <begin position="465"/>
        <end position="480"/>
    </location>
</feature>
<keyword evidence="4" id="KW-1185">Reference proteome</keyword>
<dbReference type="Gene3D" id="3.30.420.10">
    <property type="entry name" value="Ribonuclease H-like superfamily/Ribonuclease H"/>
    <property type="match status" value="1"/>
</dbReference>
<protein>
    <recommendedName>
        <fullName evidence="2">Integrase catalytic domain-containing protein</fullName>
    </recommendedName>
</protein>
<gene>
    <name evidence="3" type="ORF">CBR_g3080</name>
</gene>
<dbReference type="Gramene" id="GBG68536">
    <property type="protein sequence ID" value="GBG68536"/>
    <property type="gene ID" value="CBR_g3080"/>
</dbReference>
<proteinExistence type="predicted"/>